<protein>
    <submittedName>
        <fullName evidence="8">ZINC PROTEASE</fullName>
        <ecNumber evidence="8">3.4.99.-</ecNumber>
    </submittedName>
</protein>
<feature type="domain" description="Peptidase M16 N-terminal" evidence="6">
    <location>
        <begin position="53"/>
        <end position="200"/>
    </location>
</feature>
<comment type="similarity">
    <text evidence="2 3">Belongs to the peptidase M16 family.</text>
</comment>
<feature type="region of interest" description="Disordered" evidence="4">
    <location>
        <begin position="449"/>
        <end position="470"/>
    </location>
</feature>
<dbReference type="PANTHER" id="PTHR11851:SF49">
    <property type="entry name" value="MITOCHONDRIAL-PROCESSING PEPTIDASE SUBUNIT ALPHA"/>
    <property type="match status" value="1"/>
</dbReference>
<feature type="domain" description="Peptidase M16 C-terminal" evidence="7">
    <location>
        <begin position="210"/>
        <end position="385"/>
    </location>
</feature>
<keyword evidence="8" id="KW-0378">Hydrolase</keyword>
<evidence type="ECO:0000256" key="3">
    <source>
        <dbReference type="RuleBase" id="RU004447"/>
    </source>
</evidence>
<evidence type="ECO:0000256" key="4">
    <source>
        <dbReference type="SAM" id="MobiDB-lite"/>
    </source>
</evidence>
<comment type="cofactor">
    <cofactor evidence="1">
        <name>Zn(2+)</name>
        <dbReference type="ChEBI" id="CHEBI:29105"/>
    </cofactor>
</comment>
<dbReference type="GO" id="GO:0046872">
    <property type="term" value="F:metal ion binding"/>
    <property type="evidence" value="ECO:0007669"/>
    <property type="project" value="InterPro"/>
</dbReference>
<evidence type="ECO:0000313" key="8">
    <source>
        <dbReference type="EMBL" id="CAA9229532.1"/>
    </source>
</evidence>
<dbReference type="AlphaFoldDB" id="A0A6J4HNB3"/>
<proteinExistence type="inferred from homology"/>
<reference evidence="8" key="1">
    <citation type="submission" date="2020-02" db="EMBL/GenBank/DDBJ databases">
        <authorList>
            <person name="Meier V. D."/>
        </authorList>
    </citation>
    <scope>NUCLEOTIDE SEQUENCE</scope>
    <source>
        <strain evidence="8">AVDCRST_MAG42</strain>
    </source>
</reference>
<dbReference type="GO" id="GO:0004222">
    <property type="term" value="F:metalloendopeptidase activity"/>
    <property type="evidence" value="ECO:0007669"/>
    <property type="project" value="InterPro"/>
</dbReference>
<evidence type="ECO:0000256" key="2">
    <source>
        <dbReference type="ARBA" id="ARBA00007261"/>
    </source>
</evidence>
<evidence type="ECO:0000256" key="5">
    <source>
        <dbReference type="SAM" id="SignalP"/>
    </source>
</evidence>
<name>A0A6J4HNB3_9BACT</name>
<gene>
    <name evidence="8" type="ORF">AVDCRST_MAG42-1050</name>
</gene>
<dbReference type="InterPro" id="IPR001431">
    <property type="entry name" value="Pept_M16_Zn_BS"/>
</dbReference>
<dbReference type="InterPro" id="IPR050361">
    <property type="entry name" value="MPP/UQCRC_Complex"/>
</dbReference>
<dbReference type="SUPFAM" id="SSF63411">
    <property type="entry name" value="LuxS/MPP-like metallohydrolase"/>
    <property type="match status" value="2"/>
</dbReference>
<dbReference type="InterPro" id="IPR011765">
    <property type="entry name" value="Pept_M16_N"/>
</dbReference>
<feature type="chain" id="PRO_5026848688" evidence="5">
    <location>
        <begin position="19"/>
        <end position="470"/>
    </location>
</feature>
<evidence type="ECO:0000259" key="6">
    <source>
        <dbReference type="Pfam" id="PF00675"/>
    </source>
</evidence>
<organism evidence="8">
    <name type="scientific">uncultured Chthoniobacterales bacterium</name>
    <dbReference type="NCBI Taxonomy" id="1836801"/>
    <lineage>
        <taxon>Bacteria</taxon>
        <taxon>Pseudomonadati</taxon>
        <taxon>Verrucomicrobiota</taxon>
        <taxon>Spartobacteria</taxon>
        <taxon>Chthoniobacterales</taxon>
        <taxon>environmental samples</taxon>
    </lineage>
</organism>
<evidence type="ECO:0000256" key="1">
    <source>
        <dbReference type="ARBA" id="ARBA00001947"/>
    </source>
</evidence>
<dbReference type="PROSITE" id="PS00143">
    <property type="entry name" value="INSULINASE"/>
    <property type="match status" value="1"/>
</dbReference>
<keyword evidence="8" id="KW-0645">Protease</keyword>
<dbReference type="InterPro" id="IPR007863">
    <property type="entry name" value="Peptidase_M16_C"/>
</dbReference>
<dbReference type="Pfam" id="PF00675">
    <property type="entry name" value="Peptidase_M16"/>
    <property type="match status" value="1"/>
</dbReference>
<feature type="signal peptide" evidence="5">
    <location>
        <begin position="1"/>
        <end position="18"/>
    </location>
</feature>
<dbReference type="GO" id="GO:0006508">
    <property type="term" value="P:proteolysis"/>
    <property type="evidence" value="ECO:0007669"/>
    <property type="project" value="UniProtKB-KW"/>
</dbReference>
<accession>A0A6J4HNB3</accession>
<dbReference type="EMBL" id="CADCTA010000050">
    <property type="protein sequence ID" value="CAA9229532.1"/>
    <property type="molecule type" value="Genomic_DNA"/>
</dbReference>
<dbReference type="EC" id="3.4.99.-" evidence="8"/>
<dbReference type="PANTHER" id="PTHR11851">
    <property type="entry name" value="METALLOPROTEASE"/>
    <property type="match status" value="1"/>
</dbReference>
<keyword evidence="5" id="KW-0732">Signal</keyword>
<dbReference type="InterPro" id="IPR011249">
    <property type="entry name" value="Metalloenz_LuxS/M16"/>
</dbReference>
<dbReference type="Pfam" id="PF05193">
    <property type="entry name" value="Peptidase_M16_C"/>
    <property type="match status" value="1"/>
</dbReference>
<dbReference type="Gene3D" id="3.30.830.10">
    <property type="entry name" value="Metalloenzyme, LuxS/M16 peptidase-like"/>
    <property type="match status" value="2"/>
</dbReference>
<sequence>MRFRFFAPLALAAATLHAASPTPPAPAKVPGFTHVKTVGSISEYRLDSNGLQVLLMEEHSSPTLTFMVTYRVGSRNEVTGTTGATHLLEHLMFKGTPKFNREKGTSVDQLLEKVGGVYNATTWLDRTNYFANIGSEHLDKYIEIEADRMKNLWLRDADRKPEMTVVRNEFEIGENEPTQALEKEIFAAAYVAHPYHHSTIGWRSDIENVPIEKLQEFYKTFYWPDNATVSIIGDFKPADALAMVKKHYGAIPKATQPIPPMYTEEPDQTGSRRVTVKRAGELGVVGIGHKIPAARHADQPALKILNVILTSGKNSRFYRALTDKNLTTSVRGDTGFFHDPSLHLLYASLAPNATHEQVEKIAIDEIERVKTEGVTDGEVASAIAQILASAAYARDGSFAVASALNEYIAAGDWSLYVNEDELLKKVTAADVKRVANTYFQEEKRTTGWFIPMAGGQPQGGGGAEPDAAAH</sequence>
<evidence type="ECO:0000259" key="7">
    <source>
        <dbReference type="Pfam" id="PF05193"/>
    </source>
</evidence>